<dbReference type="GO" id="GO:0015918">
    <property type="term" value="P:sterol transport"/>
    <property type="evidence" value="ECO:0007669"/>
    <property type="project" value="InterPro"/>
</dbReference>
<dbReference type="PROSITE" id="PS51257">
    <property type="entry name" value="PROKAR_LIPOPROTEIN"/>
    <property type="match status" value="1"/>
</dbReference>
<evidence type="ECO:0000256" key="3">
    <source>
        <dbReference type="ARBA" id="ARBA00022525"/>
    </source>
</evidence>
<accession>A0A131Y5I7</accession>
<evidence type="ECO:0000259" key="5">
    <source>
        <dbReference type="SMART" id="SM00737"/>
    </source>
</evidence>
<dbReference type="InterPro" id="IPR014756">
    <property type="entry name" value="Ig_E-set"/>
</dbReference>
<dbReference type="InterPro" id="IPR003172">
    <property type="entry name" value="ML_dom"/>
</dbReference>
<feature type="chain" id="PRO_5007284237" evidence="4">
    <location>
        <begin position="17"/>
        <end position="144"/>
    </location>
</feature>
<proteinExistence type="evidence at transcript level"/>
<keyword evidence="4" id="KW-0732">Signal</keyword>
<evidence type="ECO:0000256" key="4">
    <source>
        <dbReference type="SAM" id="SignalP"/>
    </source>
</evidence>
<comment type="subcellular location">
    <subcellularLocation>
        <location evidence="1">Secreted</location>
    </subcellularLocation>
</comment>
<dbReference type="GO" id="GO:0005576">
    <property type="term" value="C:extracellular region"/>
    <property type="evidence" value="ECO:0007669"/>
    <property type="project" value="UniProtKB-SubCell"/>
</dbReference>
<dbReference type="SUPFAM" id="SSF81296">
    <property type="entry name" value="E set domains"/>
    <property type="match status" value="1"/>
</dbReference>
<dbReference type="EMBL" id="GEFM01001053">
    <property type="protein sequence ID" value="JAP74743.1"/>
    <property type="molecule type" value="mRNA"/>
</dbReference>
<sequence>MFRYVVFLLIVSAVSCQRRKAVYKPCGGSGKLISVEVEPCDSDPCVFKMGTDAKIHVTMVADQDSDTATLDARVKVFGFQMPVPGIETDLCKGTVECPVIKGRTYSVTAVFPVPSLMSLKTEVTFKVIGDKGLSVCGQSDIVIE</sequence>
<dbReference type="SMART" id="SM00737">
    <property type="entry name" value="ML"/>
    <property type="match status" value="1"/>
</dbReference>
<name>A0A131Y5I7_IXORI</name>
<protein>
    <submittedName>
        <fullName evidence="6">Putative ml domain protein</fullName>
    </submittedName>
</protein>
<organism evidence="6">
    <name type="scientific">Ixodes ricinus</name>
    <name type="common">Common tick</name>
    <name type="synonym">Acarus ricinus</name>
    <dbReference type="NCBI Taxonomy" id="34613"/>
    <lineage>
        <taxon>Eukaryota</taxon>
        <taxon>Metazoa</taxon>
        <taxon>Ecdysozoa</taxon>
        <taxon>Arthropoda</taxon>
        <taxon>Chelicerata</taxon>
        <taxon>Arachnida</taxon>
        <taxon>Acari</taxon>
        <taxon>Parasitiformes</taxon>
        <taxon>Ixodida</taxon>
        <taxon>Ixodoidea</taxon>
        <taxon>Ixodidae</taxon>
        <taxon>Ixodinae</taxon>
        <taxon>Ixodes</taxon>
    </lineage>
</organism>
<feature type="domain" description="MD-2-related lipid-recognition" evidence="5">
    <location>
        <begin position="23"/>
        <end position="141"/>
    </location>
</feature>
<dbReference type="GO" id="GO:0032934">
    <property type="term" value="F:sterol binding"/>
    <property type="evidence" value="ECO:0007669"/>
    <property type="project" value="InterPro"/>
</dbReference>
<dbReference type="FunFam" id="2.60.40.770:FF:000001">
    <property type="entry name" value="NPC intracellular cholesterol transporter 2"/>
    <property type="match status" value="1"/>
</dbReference>
<evidence type="ECO:0000256" key="1">
    <source>
        <dbReference type="ARBA" id="ARBA00004613"/>
    </source>
</evidence>
<comment type="similarity">
    <text evidence="2">Belongs to the NPC2 family.</text>
</comment>
<dbReference type="InterPro" id="IPR039670">
    <property type="entry name" value="NPC2-like"/>
</dbReference>
<dbReference type="Pfam" id="PF02221">
    <property type="entry name" value="E1_DerP2_DerF2"/>
    <property type="match status" value="1"/>
</dbReference>
<dbReference type="Gene3D" id="2.60.40.770">
    <property type="match status" value="1"/>
</dbReference>
<feature type="signal peptide" evidence="4">
    <location>
        <begin position="1"/>
        <end position="16"/>
    </location>
</feature>
<dbReference type="PANTHER" id="PTHR11306">
    <property type="entry name" value="NIEMANN PICK TYPE C2 PROTEIN NPC2-RELATED"/>
    <property type="match status" value="1"/>
</dbReference>
<evidence type="ECO:0000256" key="2">
    <source>
        <dbReference type="ARBA" id="ARBA00006370"/>
    </source>
</evidence>
<keyword evidence="3" id="KW-0964">Secreted</keyword>
<evidence type="ECO:0000313" key="6">
    <source>
        <dbReference type="EMBL" id="JAP74743.1"/>
    </source>
</evidence>
<dbReference type="AlphaFoldDB" id="A0A131Y5I7"/>
<dbReference type="PANTHER" id="PTHR11306:SF68">
    <property type="entry name" value="NPC INTRACELLULAR CHOLESTEROL TRANSPORTER 2"/>
    <property type="match status" value="1"/>
</dbReference>
<reference evidence="6" key="1">
    <citation type="submission" date="2016-02" db="EMBL/GenBank/DDBJ databases">
        <title>RNAseq analyses of the midgut from blood- or serum-fed Ixodes ricinus ticks.</title>
        <authorList>
            <person name="Perner J."/>
            <person name="Provaznik J."/>
            <person name="Schrenkova J."/>
            <person name="Urbanova V."/>
            <person name="Ribeiro J.M."/>
            <person name="Kopacek P."/>
        </authorList>
    </citation>
    <scope>NUCLEOTIDE SEQUENCE</scope>
    <source>
        <tissue evidence="6">Gut</tissue>
    </source>
</reference>